<dbReference type="PANTHER" id="PTHR47843:SF2">
    <property type="entry name" value="BTB DOMAIN-CONTAINING PROTEIN"/>
    <property type="match status" value="1"/>
</dbReference>
<proteinExistence type="predicted"/>
<dbReference type="SMART" id="SM00225">
    <property type="entry name" value="BTB"/>
    <property type="match status" value="1"/>
</dbReference>
<feature type="domain" description="BTB" evidence="1">
    <location>
        <begin position="18"/>
        <end position="89"/>
    </location>
</feature>
<dbReference type="Gene3D" id="3.30.710.10">
    <property type="entry name" value="Potassium Channel Kv1.1, Chain A"/>
    <property type="match status" value="1"/>
</dbReference>
<protein>
    <recommendedName>
        <fullName evidence="1">BTB domain-containing protein</fullName>
    </recommendedName>
</protein>
<evidence type="ECO:0000259" key="1">
    <source>
        <dbReference type="PROSITE" id="PS50097"/>
    </source>
</evidence>
<evidence type="ECO:0000313" key="2">
    <source>
        <dbReference type="EMBL" id="KAF2658636.1"/>
    </source>
</evidence>
<accession>A0A6A6TGS1</accession>
<reference evidence="2" key="1">
    <citation type="journal article" date="2020" name="Stud. Mycol.">
        <title>101 Dothideomycetes genomes: a test case for predicting lifestyles and emergence of pathogens.</title>
        <authorList>
            <person name="Haridas S."/>
            <person name="Albert R."/>
            <person name="Binder M."/>
            <person name="Bloem J."/>
            <person name="Labutti K."/>
            <person name="Salamov A."/>
            <person name="Andreopoulos B."/>
            <person name="Baker S."/>
            <person name="Barry K."/>
            <person name="Bills G."/>
            <person name="Bluhm B."/>
            <person name="Cannon C."/>
            <person name="Castanera R."/>
            <person name="Culley D."/>
            <person name="Daum C."/>
            <person name="Ezra D."/>
            <person name="Gonzalez J."/>
            <person name="Henrissat B."/>
            <person name="Kuo A."/>
            <person name="Liang C."/>
            <person name="Lipzen A."/>
            <person name="Lutzoni F."/>
            <person name="Magnuson J."/>
            <person name="Mondo S."/>
            <person name="Nolan M."/>
            <person name="Ohm R."/>
            <person name="Pangilinan J."/>
            <person name="Park H.-J."/>
            <person name="Ramirez L."/>
            <person name="Alfaro M."/>
            <person name="Sun H."/>
            <person name="Tritt A."/>
            <person name="Yoshinaga Y."/>
            <person name="Zwiers L.-H."/>
            <person name="Turgeon B."/>
            <person name="Goodwin S."/>
            <person name="Spatafora J."/>
            <person name="Crous P."/>
            <person name="Grigoriev I."/>
        </authorList>
    </citation>
    <scope>NUCLEOTIDE SEQUENCE</scope>
    <source>
        <strain evidence="2">CBS 122681</strain>
    </source>
</reference>
<evidence type="ECO:0000313" key="3">
    <source>
        <dbReference type="Proteomes" id="UP000799324"/>
    </source>
</evidence>
<dbReference type="PANTHER" id="PTHR47843">
    <property type="entry name" value="BTB DOMAIN-CONTAINING PROTEIN-RELATED"/>
    <property type="match status" value="1"/>
</dbReference>
<dbReference type="InterPro" id="IPR000210">
    <property type="entry name" value="BTB/POZ_dom"/>
</dbReference>
<dbReference type="EMBL" id="MU004313">
    <property type="protein sequence ID" value="KAF2658636.1"/>
    <property type="molecule type" value="Genomic_DNA"/>
</dbReference>
<keyword evidence="3" id="KW-1185">Reference proteome</keyword>
<gene>
    <name evidence="2" type="ORF">K491DRAFT_713350</name>
</gene>
<dbReference type="SUPFAM" id="SSF54695">
    <property type="entry name" value="POZ domain"/>
    <property type="match status" value="1"/>
</dbReference>
<dbReference type="InterPro" id="IPR011333">
    <property type="entry name" value="SKP1/BTB/POZ_sf"/>
</dbReference>
<dbReference type="CDD" id="cd18186">
    <property type="entry name" value="BTB_POZ_ZBTB_KLHL-like"/>
    <property type="match status" value="1"/>
</dbReference>
<dbReference type="Pfam" id="PF00651">
    <property type="entry name" value="BTB"/>
    <property type="match status" value="1"/>
</dbReference>
<sequence length="237" mass="26622">MATEQPAQASLFNNPVLSDMKLLQVYKGETKEYHVHKQILSCQSRYFMNAFTGNFKEATNTTMKLEDDDPVHFEFVLQFMYTTMFDKNEIQKSTSRDKKKMVAYLVGISKVADKYNVPRLIPLVADELAATLKCLHGAGFDFSKGLVESYYSHCVTPGTPLGLIIAHSIIRDIFSTSYTNCPDLLKAFPTLAVDIALRQIELSVMGVMPWRCDDFGGKAGVRSRDHHSEIEGAGLFM</sequence>
<dbReference type="PROSITE" id="PS50097">
    <property type="entry name" value="BTB"/>
    <property type="match status" value="1"/>
</dbReference>
<name>A0A6A6TGS1_9PLEO</name>
<dbReference type="OrthoDB" id="6359816at2759"/>
<dbReference type="Proteomes" id="UP000799324">
    <property type="component" value="Unassembled WGS sequence"/>
</dbReference>
<organism evidence="2 3">
    <name type="scientific">Lophiostoma macrostomum CBS 122681</name>
    <dbReference type="NCBI Taxonomy" id="1314788"/>
    <lineage>
        <taxon>Eukaryota</taxon>
        <taxon>Fungi</taxon>
        <taxon>Dikarya</taxon>
        <taxon>Ascomycota</taxon>
        <taxon>Pezizomycotina</taxon>
        <taxon>Dothideomycetes</taxon>
        <taxon>Pleosporomycetidae</taxon>
        <taxon>Pleosporales</taxon>
        <taxon>Lophiostomataceae</taxon>
        <taxon>Lophiostoma</taxon>
    </lineage>
</organism>
<dbReference type="AlphaFoldDB" id="A0A6A6TGS1"/>